<evidence type="ECO:0000256" key="2">
    <source>
        <dbReference type="ARBA" id="ARBA00008533"/>
    </source>
</evidence>
<evidence type="ECO:0000313" key="18">
    <source>
        <dbReference type="EMBL" id="EHM10086.1"/>
    </source>
</evidence>
<evidence type="ECO:0000259" key="15">
    <source>
        <dbReference type="PROSITE" id="PS50151"/>
    </source>
</evidence>
<dbReference type="InterPro" id="IPR027417">
    <property type="entry name" value="P-loop_NTPase"/>
</dbReference>
<dbReference type="Proteomes" id="UP000005730">
    <property type="component" value="Chromosome"/>
</dbReference>
<dbReference type="PROSITE" id="PS50151">
    <property type="entry name" value="UVR"/>
    <property type="match status" value="1"/>
</dbReference>
<dbReference type="GO" id="GO:0006289">
    <property type="term" value="P:nucleotide-excision repair"/>
    <property type="evidence" value="ECO:0007669"/>
    <property type="project" value="UniProtKB-UniRule"/>
</dbReference>
<dbReference type="InterPro" id="IPR006935">
    <property type="entry name" value="Helicase/UvrB_N"/>
</dbReference>
<dbReference type="InterPro" id="IPR014001">
    <property type="entry name" value="Helicase_ATP-bd"/>
</dbReference>
<dbReference type="InterPro" id="IPR024759">
    <property type="entry name" value="UvrB_YAD/RRR_dom"/>
</dbReference>
<dbReference type="SUPFAM" id="SSF46600">
    <property type="entry name" value="C-terminal UvrC-binding domain of UvrB"/>
    <property type="match status" value="1"/>
</dbReference>
<evidence type="ECO:0000256" key="10">
    <source>
        <dbReference type="ARBA" id="ARBA00026033"/>
    </source>
</evidence>
<keyword evidence="9 12" id="KW-0234">DNA repair</keyword>
<dbReference type="InterPro" id="IPR004807">
    <property type="entry name" value="UvrB"/>
</dbReference>
<evidence type="ECO:0000256" key="5">
    <source>
        <dbReference type="ARBA" id="ARBA00022763"/>
    </source>
</evidence>
<comment type="function">
    <text evidence="12">The UvrABC repair system catalyzes the recognition and processing of DNA lesions. A damage recognition complex composed of 2 UvrA and 2 UvrB subunits scans DNA for abnormalities. Upon binding of the UvrA(2)B(2) complex to a putative damaged site, the DNA wraps around one UvrB monomer. DNA wrap is dependent on ATP binding by UvrB and probably causes local melting of the DNA helix, facilitating insertion of UvrB beta-hairpin between the DNA strands. Then UvrB probes one DNA strand for the presence of a lesion. If a lesion is found the UvrA subunits dissociate and the UvrB-DNA preincision complex is formed. This complex is subsequently bound by UvrC and the second UvrB is released. If no lesion is found, the DNA wraps around the other UvrB subunit that will check the other stand for damage.</text>
</comment>
<dbReference type="SMART" id="SM00490">
    <property type="entry name" value="HELICc"/>
    <property type="match status" value="1"/>
</dbReference>
<dbReference type="STRING" id="926567.TheveDRAFT_0951"/>
<name>H0URZ7_9BACT</name>
<gene>
    <name evidence="12" type="primary">uvrB</name>
    <name evidence="18" type="ORF">TheveDRAFT_0951</name>
</gene>
<evidence type="ECO:0000259" key="17">
    <source>
        <dbReference type="PROSITE" id="PS51194"/>
    </source>
</evidence>
<dbReference type="Pfam" id="PF12344">
    <property type="entry name" value="UvrB"/>
    <property type="match status" value="1"/>
</dbReference>
<dbReference type="InterPro" id="IPR001650">
    <property type="entry name" value="Helicase_C-like"/>
</dbReference>
<dbReference type="CDD" id="cd17916">
    <property type="entry name" value="DEXHc_UvrB"/>
    <property type="match status" value="1"/>
</dbReference>
<dbReference type="GO" id="GO:0016887">
    <property type="term" value="F:ATP hydrolysis activity"/>
    <property type="evidence" value="ECO:0007669"/>
    <property type="project" value="InterPro"/>
</dbReference>
<dbReference type="Pfam" id="PF04851">
    <property type="entry name" value="ResIII"/>
    <property type="match status" value="1"/>
</dbReference>
<dbReference type="GO" id="GO:0009381">
    <property type="term" value="F:excinuclease ABC activity"/>
    <property type="evidence" value="ECO:0007669"/>
    <property type="project" value="UniProtKB-UniRule"/>
</dbReference>
<evidence type="ECO:0000256" key="9">
    <source>
        <dbReference type="ARBA" id="ARBA00023204"/>
    </source>
</evidence>
<keyword evidence="12 13" id="KW-0742">SOS response</keyword>
<keyword evidence="7 12" id="KW-0067">ATP-binding</keyword>
<evidence type="ECO:0000256" key="8">
    <source>
        <dbReference type="ARBA" id="ARBA00022881"/>
    </source>
</evidence>
<evidence type="ECO:0000256" key="1">
    <source>
        <dbReference type="ARBA" id="ARBA00004496"/>
    </source>
</evidence>
<evidence type="ECO:0000256" key="6">
    <source>
        <dbReference type="ARBA" id="ARBA00022769"/>
    </source>
</evidence>
<keyword evidence="19" id="KW-1185">Reference proteome</keyword>
<evidence type="ECO:0000256" key="13">
    <source>
        <dbReference type="RuleBase" id="RU003587"/>
    </source>
</evidence>
<dbReference type="EMBL" id="CM001377">
    <property type="protein sequence ID" value="EHM10086.1"/>
    <property type="molecule type" value="Genomic_DNA"/>
</dbReference>
<dbReference type="Pfam" id="PF00271">
    <property type="entry name" value="Helicase_C"/>
    <property type="match status" value="1"/>
</dbReference>
<evidence type="ECO:0000256" key="14">
    <source>
        <dbReference type="SAM" id="MobiDB-lite"/>
    </source>
</evidence>
<dbReference type="GO" id="GO:0005737">
    <property type="term" value="C:cytoplasm"/>
    <property type="evidence" value="ECO:0007669"/>
    <property type="project" value="UniProtKB-SubCell"/>
</dbReference>
<dbReference type="InterPro" id="IPR041471">
    <property type="entry name" value="UvrB_inter"/>
</dbReference>
<dbReference type="NCBIfam" id="TIGR00631">
    <property type="entry name" value="uvrb"/>
    <property type="match status" value="1"/>
</dbReference>
<keyword evidence="5 12" id="KW-0227">DNA damage</keyword>
<proteinExistence type="inferred from homology"/>
<feature type="domain" description="Helicase C-terminal" evidence="17">
    <location>
        <begin position="428"/>
        <end position="594"/>
    </location>
</feature>
<feature type="binding site" evidence="12">
    <location>
        <begin position="38"/>
        <end position="45"/>
    </location>
    <ligand>
        <name>ATP</name>
        <dbReference type="ChEBI" id="CHEBI:30616"/>
    </ligand>
</feature>
<dbReference type="GO" id="GO:0005524">
    <property type="term" value="F:ATP binding"/>
    <property type="evidence" value="ECO:0007669"/>
    <property type="project" value="UniProtKB-UniRule"/>
</dbReference>
<dbReference type="PROSITE" id="PS51192">
    <property type="entry name" value="HELICASE_ATP_BIND_1"/>
    <property type="match status" value="1"/>
</dbReference>
<dbReference type="Pfam" id="PF17757">
    <property type="entry name" value="UvrB_inter"/>
    <property type="match status" value="1"/>
</dbReference>
<evidence type="ECO:0000256" key="11">
    <source>
        <dbReference type="ARBA" id="ARBA00029504"/>
    </source>
</evidence>
<dbReference type="InterPro" id="IPR001943">
    <property type="entry name" value="UVR_dom"/>
</dbReference>
<comment type="similarity">
    <text evidence="2 12 13">Belongs to the UvrB family.</text>
</comment>
<comment type="subunit">
    <text evidence="10 12 13">Forms a heterotetramer with UvrA during the search for lesions. Interacts with UvrC in an incision complex.</text>
</comment>
<keyword evidence="3 12" id="KW-0963">Cytoplasm</keyword>
<dbReference type="SUPFAM" id="SSF52540">
    <property type="entry name" value="P-loop containing nucleoside triphosphate hydrolases"/>
    <property type="match status" value="2"/>
</dbReference>
<keyword evidence="6 12" id="KW-0228">DNA excision</keyword>
<dbReference type="Pfam" id="PF02151">
    <property type="entry name" value="UVR"/>
    <property type="match status" value="1"/>
</dbReference>
<dbReference type="PANTHER" id="PTHR24029:SF0">
    <property type="entry name" value="UVRABC SYSTEM PROTEIN B"/>
    <property type="match status" value="1"/>
</dbReference>
<dbReference type="GO" id="GO:0003677">
    <property type="term" value="F:DNA binding"/>
    <property type="evidence" value="ECO:0007669"/>
    <property type="project" value="UniProtKB-UniRule"/>
</dbReference>
<reference evidence="18 19" key="1">
    <citation type="submission" date="2011-10" db="EMBL/GenBank/DDBJ databases">
        <title>The Noncontiguous Finished genome of Thermanaerovibrio velox DSM 12556.</title>
        <authorList>
            <consortium name="US DOE Joint Genome Institute (JGI-PGF)"/>
            <person name="Lucas S."/>
            <person name="Copeland A."/>
            <person name="Lapidus A."/>
            <person name="Glavina del Rio T."/>
            <person name="Dalin E."/>
            <person name="Tice H."/>
            <person name="Bruce D."/>
            <person name="Goodwin L."/>
            <person name="Pitluck S."/>
            <person name="Peters L."/>
            <person name="Mikhailova N."/>
            <person name="Teshima H."/>
            <person name="Kyrpides N."/>
            <person name="Mavromatis K."/>
            <person name="Ivanova N."/>
            <person name="Markowitz V."/>
            <person name="Cheng J.-F."/>
            <person name="Hugenholtz P."/>
            <person name="Woyke T."/>
            <person name="Wu D."/>
            <person name="Spring S."/>
            <person name="Brambilla E.-M."/>
            <person name="Klenk H.-P."/>
            <person name="Eisen J.A."/>
        </authorList>
    </citation>
    <scope>NUCLEOTIDE SEQUENCE [LARGE SCALE GENOMIC DNA]</scope>
    <source>
        <strain evidence="18 19">DSM 12556</strain>
    </source>
</reference>
<protein>
    <recommendedName>
        <fullName evidence="11 12">UvrABC system protein B</fullName>
        <shortName evidence="12">Protein UvrB</shortName>
    </recommendedName>
    <alternativeName>
        <fullName evidence="12">Excinuclease ABC subunit B</fullName>
    </alternativeName>
</protein>
<dbReference type="eggNOG" id="COG0556">
    <property type="taxonomic scope" value="Bacteria"/>
</dbReference>
<dbReference type="HAMAP" id="MF_00204">
    <property type="entry name" value="UvrB"/>
    <property type="match status" value="1"/>
</dbReference>
<organism evidence="18 19">
    <name type="scientific">Thermanaerovibrio velox DSM 12556</name>
    <dbReference type="NCBI Taxonomy" id="926567"/>
    <lineage>
        <taxon>Bacteria</taxon>
        <taxon>Thermotogati</taxon>
        <taxon>Synergistota</taxon>
        <taxon>Synergistia</taxon>
        <taxon>Synergistales</taxon>
        <taxon>Synergistaceae</taxon>
        <taxon>Thermanaerovibrio</taxon>
    </lineage>
</organism>
<dbReference type="InterPro" id="IPR036876">
    <property type="entry name" value="UVR_dom_sf"/>
</dbReference>
<feature type="domain" description="UVR" evidence="15">
    <location>
        <begin position="612"/>
        <end position="647"/>
    </location>
</feature>
<evidence type="ECO:0000256" key="7">
    <source>
        <dbReference type="ARBA" id="ARBA00022840"/>
    </source>
</evidence>
<keyword evidence="4 12" id="KW-0547">Nucleotide-binding</keyword>
<evidence type="ECO:0000256" key="3">
    <source>
        <dbReference type="ARBA" id="ARBA00022490"/>
    </source>
</evidence>
<dbReference type="Gene3D" id="4.10.860.10">
    <property type="entry name" value="UVR domain"/>
    <property type="match status" value="1"/>
</dbReference>
<dbReference type="GO" id="GO:0009380">
    <property type="term" value="C:excinuclease repair complex"/>
    <property type="evidence" value="ECO:0007669"/>
    <property type="project" value="InterPro"/>
</dbReference>
<dbReference type="NCBIfam" id="NF003673">
    <property type="entry name" value="PRK05298.1"/>
    <property type="match status" value="1"/>
</dbReference>
<dbReference type="Gene3D" id="3.40.50.300">
    <property type="entry name" value="P-loop containing nucleotide triphosphate hydrolases"/>
    <property type="match status" value="3"/>
</dbReference>
<dbReference type="PROSITE" id="PS51194">
    <property type="entry name" value="HELICASE_CTER"/>
    <property type="match status" value="1"/>
</dbReference>
<evidence type="ECO:0000256" key="4">
    <source>
        <dbReference type="ARBA" id="ARBA00022741"/>
    </source>
</evidence>
<dbReference type="GO" id="GO:0009432">
    <property type="term" value="P:SOS response"/>
    <property type="evidence" value="ECO:0007669"/>
    <property type="project" value="UniProtKB-UniRule"/>
</dbReference>
<dbReference type="HOGENOM" id="CLU_009621_2_1_0"/>
<evidence type="ECO:0000259" key="16">
    <source>
        <dbReference type="PROSITE" id="PS51192"/>
    </source>
</evidence>
<feature type="short sequence motif" description="Beta-hairpin" evidence="12">
    <location>
        <begin position="91"/>
        <end position="114"/>
    </location>
</feature>
<dbReference type="PANTHER" id="PTHR24029">
    <property type="entry name" value="UVRABC SYSTEM PROTEIN B"/>
    <property type="match status" value="1"/>
</dbReference>
<dbReference type="RefSeq" id="WP_006583580.1">
    <property type="nucleotide sequence ID" value="NZ_CM001377.1"/>
</dbReference>
<dbReference type="AlphaFoldDB" id="H0URZ7"/>
<dbReference type="SMART" id="SM00487">
    <property type="entry name" value="DEXDc"/>
    <property type="match status" value="1"/>
</dbReference>
<feature type="region of interest" description="Disordered" evidence="14">
    <location>
        <begin position="648"/>
        <end position="674"/>
    </location>
</feature>
<evidence type="ECO:0000256" key="12">
    <source>
        <dbReference type="HAMAP-Rule" id="MF_00204"/>
    </source>
</evidence>
<comment type="subcellular location">
    <subcellularLocation>
        <location evidence="1 12 13">Cytoplasm</location>
    </subcellularLocation>
</comment>
<keyword evidence="8 12" id="KW-0267">Excision nuclease</keyword>
<sequence length="674" mass="76814">MRPFALKSPWPPAGDQPKAIELLVGGVREGLSRQTLLGVTGSGKTFTMAKVIEALQRPALVLAHNKTLAAQLYSEFKEFFPENSVQYFVSYYDYYQPEAYLPAQDVYIEKDASINDRIEKLRLAATKALVERRDVIVVASVSCIYGLGKKKNYEEAIFRFRKGEEHPRREFMGRLVDIFYARNDVAFEPGTFRVRGDVIDIYPSYSDSALRVVFEDDVVEDILEIDPLTSKVLSSKDDGAVFPAQHYVTDKETMGRAMKAIEEELGARLMELKANGKLLEAQRLESRTRYDLEMLNQVGYCSGIENYSRHLEGRSPGEPPGTLMDFFPEDYLLFIDESHITIPQVRGMYNGDRARKEILVEHGFRLPSCLDNRPLRFDEFEEYMRTVIFVSATPGDYELSTSQRVVEQIIRPTGVLDPVVEVRPASNQVEDLIGELRSEQDRGGCSLVTTLTKRSAEDLSQYVEGMGIKVRYIHGDLNAFERAELLRDLRARAFSTLVGVNLLREGIDLPEVSLVAILEADKEGYLRSFRSLIQMIGRAARNNAGRVILYGDSVTDSMRRAMEETLRRRRIQEDYNKKMGIEPRSIVKEVRSLLPEDLQMHSGPKEKRVEYPMGLEEMERLMWEAVARLDFEEAARLRDGIAAMRLERGKNVGGHNKNKGSKTTQSSRDRRRHS</sequence>
<evidence type="ECO:0000313" key="19">
    <source>
        <dbReference type="Proteomes" id="UP000005730"/>
    </source>
</evidence>
<feature type="domain" description="Helicase ATP-binding" evidence="16">
    <location>
        <begin position="25"/>
        <end position="172"/>
    </location>
</feature>
<accession>H0URZ7</accession>
<comment type="domain">
    <text evidence="12">The beta-hairpin motif is involved in DNA binding.</text>
</comment>